<dbReference type="EMBL" id="CP022163">
    <property type="protein sequence ID" value="ATB30108.1"/>
    <property type="molecule type" value="Genomic_DNA"/>
</dbReference>
<dbReference type="RefSeq" id="WP_095978593.1">
    <property type="nucleotide sequence ID" value="NZ_CP022163.1"/>
</dbReference>
<evidence type="ECO:0000313" key="2">
    <source>
        <dbReference type="Proteomes" id="UP000217289"/>
    </source>
</evidence>
<accession>A0A250IFS2</accession>
<keyword evidence="2" id="KW-1185">Reference proteome</keyword>
<protein>
    <recommendedName>
        <fullName evidence="3">DUF4279 domain-containing protein</fullName>
    </recommendedName>
</protein>
<dbReference type="OrthoDB" id="5518556at2"/>
<organism evidence="1 2">
    <name type="scientific">Melittangium boletus DSM 14713</name>
    <dbReference type="NCBI Taxonomy" id="1294270"/>
    <lineage>
        <taxon>Bacteria</taxon>
        <taxon>Pseudomonadati</taxon>
        <taxon>Myxococcota</taxon>
        <taxon>Myxococcia</taxon>
        <taxon>Myxococcales</taxon>
        <taxon>Cystobacterineae</taxon>
        <taxon>Archangiaceae</taxon>
        <taxon>Melittangium</taxon>
    </lineage>
</organism>
<dbReference type="Proteomes" id="UP000217289">
    <property type="component" value="Chromosome"/>
</dbReference>
<sequence>MIRRFLYCLLQGEAFSPTLAVARTGLPLVDGNEPGQVAPSGRYAGKALSYGSALLPLLDDDVAPGASVRGPLRELKAALPTLRALGATEATLSLLVAYEGPCHFALSPEELAELAALGLPLEVSCHPGAA</sequence>
<reference evidence="1 2" key="1">
    <citation type="submission" date="2017-06" db="EMBL/GenBank/DDBJ databases">
        <authorList>
            <person name="Kim H.J."/>
            <person name="Triplett B.A."/>
        </authorList>
    </citation>
    <scope>NUCLEOTIDE SEQUENCE [LARGE SCALE GENOMIC DNA]</scope>
    <source>
        <strain evidence="1 2">DSM 14713</strain>
    </source>
</reference>
<name>A0A250IFS2_9BACT</name>
<evidence type="ECO:0008006" key="3">
    <source>
        <dbReference type="Google" id="ProtNLM"/>
    </source>
</evidence>
<dbReference type="AlphaFoldDB" id="A0A250IFS2"/>
<gene>
    <name evidence="1" type="ORF">MEBOL_003563</name>
</gene>
<dbReference type="KEGG" id="mbd:MEBOL_003563"/>
<proteinExistence type="predicted"/>
<evidence type="ECO:0000313" key="1">
    <source>
        <dbReference type="EMBL" id="ATB30108.1"/>
    </source>
</evidence>